<gene>
    <name evidence="1" type="ORF">H8R91_06560</name>
</gene>
<sequence>MRNKYLSYVKSSAVNSELEQTNKFSLQMLYTAELENVYYSEKSDCFIVADIENNNVYLHSVLCKNYIPLFLKNLHTFLDKGK</sequence>
<accession>A0ABR7HL20</accession>
<evidence type="ECO:0000313" key="1">
    <source>
        <dbReference type="EMBL" id="MBC5728182.1"/>
    </source>
</evidence>
<reference evidence="1 2" key="1">
    <citation type="submission" date="2020-08" db="EMBL/GenBank/DDBJ databases">
        <title>Genome public.</title>
        <authorList>
            <person name="Liu C."/>
            <person name="Sun Q."/>
        </authorList>
    </citation>
    <scope>NUCLEOTIDE SEQUENCE [LARGE SCALE GENOMIC DNA]</scope>
    <source>
        <strain evidence="1 2">NSJ-71</strain>
    </source>
</reference>
<comment type="caution">
    <text evidence="1">The sequence shown here is derived from an EMBL/GenBank/DDBJ whole genome shotgun (WGS) entry which is preliminary data.</text>
</comment>
<dbReference type="Proteomes" id="UP000636755">
    <property type="component" value="Unassembled WGS sequence"/>
</dbReference>
<evidence type="ECO:0000313" key="2">
    <source>
        <dbReference type="Proteomes" id="UP000636755"/>
    </source>
</evidence>
<name>A0ABR7HL20_9FIRM</name>
<proteinExistence type="predicted"/>
<dbReference type="EMBL" id="JACOPS010000002">
    <property type="protein sequence ID" value="MBC5728182.1"/>
    <property type="molecule type" value="Genomic_DNA"/>
</dbReference>
<protein>
    <submittedName>
        <fullName evidence="1">Uncharacterized protein</fullName>
    </submittedName>
</protein>
<organism evidence="1 2">
    <name type="scientific">Ruminococcus intestinalis</name>
    <dbReference type="NCBI Taxonomy" id="2763066"/>
    <lineage>
        <taxon>Bacteria</taxon>
        <taxon>Bacillati</taxon>
        <taxon>Bacillota</taxon>
        <taxon>Clostridia</taxon>
        <taxon>Eubacteriales</taxon>
        <taxon>Oscillospiraceae</taxon>
        <taxon>Ruminococcus</taxon>
    </lineage>
</organism>
<keyword evidence="2" id="KW-1185">Reference proteome</keyword>
<dbReference type="RefSeq" id="WP_186935342.1">
    <property type="nucleotide sequence ID" value="NZ_JACOPS010000002.1"/>
</dbReference>